<evidence type="ECO:0000259" key="3">
    <source>
        <dbReference type="Pfam" id="PF00139"/>
    </source>
</evidence>
<protein>
    <recommendedName>
        <fullName evidence="3">Legume lectin domain-containing protein</fullName>
    </recommendedName>
</protein>
<comment type="similarity">
    <text evidence="1">Belongs to the leguminous lectin family.</text>
</comment>
<name>A0AA39VYE8_ACESA</name>
<reference evidence="4" key="2">
    <citation type="submission" date="2023-06" db="EMBL/GenBank/DDBJ databases">
        <authorList>
            <person name="Swenson N.G."/>
            <person name="Wegrzyn J.L."/>
            <person name="Mcevoy S.L."/>
        </authorList>
    </citation>
    <scope>NUCLEOTIDE SEQUENCE</scope>
    <source>
        <strain evidence="4">NS2018</strain>
        <tissue evidence="4">Leaf</tissue>
    </source>
</reference>
<sequence length="164" mass="17932">MAAFSLNHFVHFEGDAFQSAGVLQLTKNQADDQNITSSTGRATYNQPVPIWDAETGRLTDFTTHFSFIIKALDRDNYGDGLSFFLAPYDSKIPPNSSGGFLALFSPETAITNISSNQIVAVELDSYMNEWDPSDDHVGINLNSIVSVANVTWRSSIKNGSIAYA</sequence>
<dbReference type="Proteomes" id="UP001168877">
    <property type="component" value="Unassembled WGS sequence"/>
</dbReference>
<evidence type="ECO:0000256" key="1">
    <source>
        <dbReference type="ARBA" id="ARBA00007606"/>
    </source>
</evidence>
<dbReference type="GO" id="GO:0030246">
    <property type="term" value="F:carbohydrate binding"/>
    <property type="evidence" value="ECO:0007669"/>
    <property type="project" value="UniProtKB-KW"/>
</dbReference>
<dbReference type="Gene3D" id="2.60.120.200">
    <property type="match status" value="1"/>
</dbReference>
<gene>
    <name evidence="4" type="ORF">LWI29_000432</name>
</gene>
<dbReference type="InterPro" id="IPR013320">
    <property type="entry name" value="ConA-like_dom_sf"/>
</dbReference>
<feature type="domain" description="Legume lectin" evidence="3">
    <location>
        <begin position="4"/>
        <end position="160"/>
    </location>
</feature>
<dbReference type="InterPro" id="IPR050258">
    <property type="entry name" value="Leguminous_Lectin"/>
</dbReference>
<dbReference type="PANTHER" id="PTHR32401">
    <property type="entry name" value="CONCANAVALIN A-LIKE LECTIN FAMILY PROTEIN"/>
    <property type="match status" value="1"/>
</dbReference>
<evidence type="ECO:0000256" key="2">
    <source>
        <dbReference type="ARBA" id="ARBA00022734"/>
    </source>
</evidence>
<dbReference type="PANTHER" id="PTHR32401:SF47">
    <property type="entry name" value="LEGUME LECTIN DOMAIN-CONTAINING PROTEIN"/>
    <property type="match status" value="1"/>
</dbReference>
<dbReference type="SUPFAM" id="SSF49899">
    <property type="entry name" value="Concanavalin A-like lectins/glucanases"/>
    <property type="match status" value="1"/>
</dbReference>
<dbReference type="InterPro" id="IPR019825">
    <property type="entry name" value="Lectin_legB_Mn/Ca_BS"/>
</dbReference>
<comment type="caution">
    <text evidence="4">The sequence shown here is derived from an EMBL/GenBank/DDBJ whole genome shotgun (WGS) entry which is preliminary data.</text>
</comment>
<evidence type="ECO:0000313" key="5">
    <source>
        <dbReference type="Proteomes" id="UP001168877"/>
    </source>
</evidence>
<reference evidence="4" key="1">
    <citation type="journal article" date="2022" name="Plant J.">
        <title>Strategies of tolerance reflected in two North American maple genomes.</title>
        <authorList>
            <person name="McEvoy S.L."/>
            <person name="Sezen U.U."/>
            <person name="Trouern-Trend A."/>
            <person name="McMahon S.M."/>
            <person name="Schaberg P.G."/>
            <person name="Yang J."/>
            <person name="Wegrzyn J.L."/>
            <person name="Swenson N.G."/>
        </authorList>
    </citation>
    <scope>NUCLEOTIDE SEQUENCE</scope>
    <source>
        <strain evidence="4">NS2018</strain>
    </source>
</reference>
<dbReference type="Pfam" id="PF00139">
    <property type="entry name" value="Lectin_legB"/>
    <property type="match status" value="1"/>
</dbReference>
<proteinExistence type="inferred from homology"/>
<dbReference type="InterPro" id="IPR001220">
    <property type="entry name" value="Legume_lectin_dom"/>
</dbReference>
<evidence type="ECO:0000313" key="4">
    <source>
        <dbReference type="EMBL" id="KAK0603009.1"/>
    </source>
</evidence>
<accession>A0AA39VYE8</accession>
<dbReference type="AlphaFoldDB" id="A0AA39VYE8"/>
<dbReference type="CDD" id="cd06899">
    <property type="entry name" value="lectin_legume_LecRK_Arcelin_ConA"/>
    <property type="match status" value="1"/>
</dbReference>
<keyword evidence="2" id="KW-0430">Lectin</keyword>
<keyword evidence="5" id="KW-1185">Reference proteome</keyword>
<organism evidence="4 5">
    <name type="scientific">Acer saccharum</name>
    <name type="common">Sugar maple</name>
    <dbReference type="NCBI Taxonomy" id="4024"/>
    <lineage>
        <taxon>Eukaryota</taxon>
        <taxon>Viridiplantae</taxon>
        <taxon>Streptophyta</taxon>
        <taxon>Embryophyta</taxon>
        <taxon>Tracheophyta</taxon>
        <taxon>Spermatophyta</taxon>
        <taxon>Magnoliopsida</taxon>
        <taxon>eudicotyledons</taxon>
        <taxon>Gunneridae</taxon>
        <taxon>Pentapetalae</taxon>
        <taxon>rosids</taxon>
        <taxon>malvids</taxon>
        <taxon>Sapindales</taxon>
        <taxon>Sapindaceae</taxon>
        <taxon>Hippocastanoideae</taxon>
        <taxon>Acereae</taxon>
        <taxon>Acer</taxon>
    </lineage>
</organism>
<dbReference type="PROSITE" id="PS00307">
    <property type="entry name" value="LECTIN_LEGUME_BETA"/>
    <property type="match status" value="1"/>
</dbReference>
<dbReference type="EMBL" id="JAUESC010000002">
    <property type="protein sequence ID" value="KAK0603009.1"/>
    <property type="molecule type" value="Genomic_DNA"/>
</dbReference>